<keyword evidence="5" id="KW-1185">Reference proteome</keyword>
<dbReference type="InterPro" id="IPR018244">
    <property type="entry name" value="Allrgn_V5/Tpx1_CS"/>
</dbReference>
<dbReference type="CDD" id="cd05382">
    <property type="entry name" value="CAP_GAPR1-like"/>
    <property type="match status" value="1"/>
</dbReference>
<feature type="compositionally biased region" description="Basic and acidic residues" evidence="2">
    <location>
        <begin position="24"/>
        <end position="50"/>
    </location>
</feature>
<dbReference type="EMBL" id="JAFDVH010000004">
    <property type="protein sequence ID" value="KAG7480521.1"/>
    <property type="molecule type" value="Genomic_DNA"/>
</dbReference>
<comment type="caution">
    <text evidence="4">The sequence shown here is derived from an EMBL/GenBank/DDBJ whole genome shotgun (WGS) entry which is preliminary data.</text>
</comment>
<dbReference type="AlphaFoldDB" id="A0A9D3TH43"/>
<dbReference type="Gene3D" id="3.40.33.10">
    <property type="entry name" value="CAP"/>
    <property type="match status" value="1"/>
</dbReference>
<dbReference type="SUPFAM" id="SSF55797">
    <property type="entry name" value="PR-1-like"/>
    <property type="match status" value="1"/>
</dbReference>
<dbReference type="InterPro" id="IPR034113">
    <property type="entry name" value="SCP_GAPR1-like"/>
</dbReference>
<name>A0A9D3TH43_MEGAT</name>
<dbReference type="PRINTS" id="PR00837">
    <property type="entry name" value="V5TPXLIKE"/>
</dbReference>
<reference evidence="4" key="1">
    <citation type="submission" date="2021-01" db="EMBL/GenBank/DDBJ databases">
        <authorList>
            <person name="Zahm M."/>
            <person name="Roques C."/>
            <person name="Cabau C."/>
            <person name="Klopp C."/>
            <person name="Donnadieu C."/>
            <person name="Jouanno E."/>
            <person name="Lampietro C."/>
            <person name="Louis A."/>
            <person name="Herpin A."/>
            <person name="Echchiki A."/>
            <person name="Berthelot C."/>
            <person name="Parey E."/>
            <person name="Roest-Crollius H."/>
            <person name="Braasch I."/>
            <person name="Postlethwait J."/>
            <person name="Bobe J."/>
            <person name="Montfort J."/>
            <person name="Bouchez O."/>
            <person name="Begum T."/>
            <person name="Mejri S."/>
            <person name="Adams A."/>
            <person name="Chen W.-J."/>
            <person name="Guiguen Y."/>
        </authorList>
    </citation>
    <scope>NUCLEOTIDE SEQUENCE</scope>
    <source>
        <strain evidence="4">YG-15Mar2019-1</strain>
        <tissue evidence="4">Brain</tissue>
    </source>
</reference>
<evidence type="ECO:0000313" key="4">
    <source>
        <dbReference type="EMBL" id="KAG7480521.1"/>
    </source>
</evidence>
<evidence type="ECO:0000256" key="1">
    <source>
        <dbReference type="ARBA" id="ARBA00009923"/>
    </source>
</evidence>
<dbReference type="SMART" id="SM00198">
    <property type="entry name" value="SCP"/>
    <property type="match status" value="1"/>
</dbReference>
<feature type="region of interest" description="Disordered" evidence="2">
    <location>
        <begin position="18"/>
        <end position="50"/>
    </location>
</feature>
<dbReference type="OrthoDB" id="337038at2759"/>
<dbReference type="GO" id="GO:0005576">
    <property type="term" value="C:extracellular region"/>
    <property type="evidence" value="ECO:0007669"/>
    <property type="project" value="InterPro"/>
</dbReference>
<dbReference type="PRINTS" id="PR00838">
    <property type="entry name" value="V5ALLERGEN"/>
</dbReference>
<dbReference type="InterPro" id="IPR014044">
    <property type="entry name" value="CAP_dom"/>
</dbReference>
<dbReference type="InterPro" id="IPR002413">
    <property type="entry name" value="V5_allergen-like"/>
</dbReference>
<gene>
    <name evidence="4" type="ORF">MATL_G00057000</name>
</gene>
<accession>A0A9D3TH43</accession>
<protein>
    <recommendedName>
        <fullName evidence="3">SCP domain-containing protein</fullName>
    </recommendedName>
</protein>
<dbReference type="Proteomes" id="UP001046870">
    <property type="component" value="Chromosome 4"/>
</dbReference>
<organism evidence="4 5">
    <name type="scientific">Megalops atlanticus</name>
    <name type="common">Tarpon</name>
    <name type="synonym">Clupea gigantea</name>
    <dbReference type="NCBI Taxonomy" id="7932"/>
    <lineage>
        <taxon>Eukaryota</taxon>
        <taxon>Metazoa</taxon>
        <taxon>Chordata</taxon>
        <taxon>Craniata</taxon>
        <taxon>Vertebrata</taxon>
        <taxon>Euteleostomi</taxon>
        <taxon>Actinopterygii</taxon>
        <taxon>Neopterygii</taxon>
        <taxon>Teleostei</taxon>
        <taxon>Elopiformes</taxon>
        <taxon>Megalopidae</taxon>
        <taxon>Megalops</taxon>
    </lineage>
</organism>
<dbReference type="InterPro" id="IPR001283">
    <property type="entry name" value="CRISP-related"/>
</dbReference>
<dbReference type="PROSITE" id="PS01009">
    <property type="entry name" value="CRISP_1"/>
    <property type="match status" value="1"/>
</dbReference>
<proteinExistence type="inferred from homology"/>
<dbReference type="PANTHER" id="PTHR10334">
    <property type="entry name" value="CYSTEINE-RICH SECRETORY PROTEIN-RELATED"/>
    <property type="match status" value="1"/>
</dbReference>
<evidence type="ECO:0000259" key="3">
    <source>
        <dbReference type="SMART" id="SM00198"/>
    </source>
</evidence>
<evidence type="ECO:0000313" key="5">
    <source>
        <dbReference type="Proteomes" id="UP001046870"/>
    </source>
</evidence>
<dbReference type="FunFam" id="3.40.33.10:FF:000074">
    <property type="entry name" value="Si:dkey-2n12.1 protein"/>
    <property type="match status" value="1"/>
</dbReference>
<comment type="similarity">
    <text evidence="1">Belongs to the CRISP family.</text>
</comment>
<feature type="domain" description="SCP" evidence="3">
    <location>
        <begin position="62"/>
        <end position="194"/>
    </location>
</feature>
<dbReference type="InterPro" id="IPR035940">
    <property type="entry name" value="CAP_sf"/>
</dbReference>
<dbReference type="Pfam" id="PF00188">
    <property type="entry name" value="CAP"/>
    <property type="match status" value="1"/>
</dbReference>
<sequence length="207" mass="23097">MWSSPQVFPLVVKLGPLGESVTGSERRGRERRERETDSASRANKASERRHSFGRAKTMADASFEKEFLDTHNAYRKKHQAPPLTMSRDLCSSAQAWAKHLLSIKTLQHSDTKNGENLYYAWSSGPKKLTGKEAVDSWYSEIKDYHFSNPGFASNTGHFTQVVWKDSTEVGVGLATDGQTVFVVGQYSPAGNMCNEGYFEKNVLPAVD</sequence>
<evidence type="ECO:0000256" key="2">
    <source>
        <dbReference type="SAM" id="MobiDB-lite"/>
    </source>
</evidence>